<dbReference type="AlphaFoldDB" id="A0A8J4T1M9"/>
<dbReference type="Proteomes" id="UP000727407">
    <property type="component" value="Unassembled WGS sequence"/>
</dbReference>
<dbReference type="EMBL" id="QNUK01001496">
    <property type="protein sequence ID" value="KAF5880679.1"/>
    <property type="molecule type" value="Genomic_DNA"/>
</dbReference>
<keyword evidence="3" id="KW-1185">Reference proteome</keyword>
<sequence length="323" mass="38466">MDAEQVEPKPNAVEQAVLEEVKRKLKAVDERITQTKQVEKIKDLEEEIKYLEEEYRDNNQYSDSVRIFCYSKRSYLQLYKQVFTPENRSLQPVTQEVKTVMNDVDGRIKKAERRTRGEQREEMQEVLQKITDMELKCIWTEEYYRNVTRFCDIKRAELEFCRKIYGTQEETLQIRKVEEEMDAVDDLIQKVLHTPPEERQEGPLEEAKRKILKNPVLGWYSLNKGDELDVCREIYVTQKRSQQPGTGEVINEIKAVYELIREYKHRPAVEVEKKIDDLEKKSRDDSEYYSSVKSLWNKKRTDLELCSRLGLLELEFNSSNTEK</sequence>
<reference evidence="2" key="1">
    <citation type="submission" date="2020-07" db="EMBL/GenBank/DDBJ databases">
        <title>Clarias magur genome sequencing, assembly and annotation.</title>
        <authorList>
            <person name="Kushwaha B."/>
            <person name="Kumar R."/>
            <person name="Das P."/>
            <person name="Joshi C.G."/>
            <person name="Kumar D."/>
            <person name="Nagpure N.S."/>
            <person name="Pandey M."/>
            <person name="Agarwal S."/>
            <person name="Srivastava S."/>
            <person name="Singh M."/>
            <person name="Sahoo L."/>
            <person name="Jayasankar P."/>
            <person name="Meher P.K."/>
            <person name="Koringa P.G."/>
            <person name="Iquebal M.A."/>
            <person name="Das S.P."/>
            <person name="Bit A."/>
            <person name="Patnaik S."/>
            <person name="Patel N."/>
            <person name="Shah T.M."/>
            <person name="Hinsu A."/>
            <person name="Jena J.K."/>
        </authorList>
    </citation>
    <scope>NUCLEOTIDE SEQUENCE</scope>
    <source>
        <strain evidence="2">CIFAMagur01</strain>
        <tissue evidence="2">Testis</tissue>
    </source>
</reference>
<proteinExistence type="predicted"/>
<comment type="caution">
    <text evidence="2">The sequence shown here is derived from an EMBL/GenBank/DDBJ whole genome shotgun (WGS) entry which is preliminary data.</text>
</comment>
<gene>
    <name evidence="2" type="ORF">DAT39_023208</name>
</gene>
<protein>
    <submittedName>
        <fullName evidence="2">17-beta-hydroxysteroid dehydrogenase 14</fullName>
    </submittedName>
</protein>
<evidence type="ECO:0000313" key="3">
    <source>
        <dbReference type="Proteomes" id="UP000727407"/>
    </source>
</evidence>
<feature type="coiled-coil region" evidence="1">
    <location>
        <begin position="18"/>
        <end position="61"/>
    </location>
</feature>
<feature type="non-terminal residue" evidence="2">
    <location>
        <position position="1"/>
    </location>
</feature>
<accession>A0A8J4T1M9</accession>
<keyword evidence="1" id="KW-0175">Coiled coil</keyword>
<name>A0A8J4T1M9_CLAMG</name>
<evidence type="ECO:0000313" key="2">
    <source>
        <dbReference type="EMBL" id="KAF5880679.1"/>
    </source>
</evidence>
<organism evidence="2 3">
    <name type="scientific">Clarias magur</name>
    <name type="common">Asian catfish</name>
    <name type="synonym">Macropteronotus magur</name>
    <dbReference type="NCBI Taxonomy" id="1594786"/>
    <lineage>
        <taxon>Eukaryota</taxon>
        <taxon>Metazoa</taxon>
        <taxon>Chordata</taxon>
        <taxon>Craniata</taxon>
        <taxon>Vertebrata</taxon>
        <taxon>Euteleostomi</taxon>
        <taxon>Actinopterygii</taxon>
        <taxon>Neopterygii</taxon>
        <taxon>Teleostei</taxon>
        <taxon>Ostariophysi</taxon>
        <taxon>Siluriformes</taxon>
        <taxon>Clariidae</taxon>
        <taxon>Clarias</taxon>
    </lineage>
</organism>
<evidence type="ECO:0000256" key="1">
    <source>
        <dbReference type="SAM" id="Coils"/>
    </source>
</evidence>